<accession>A0A241VI09</accession>
<dbReference type="GO" id="GO:0008483">
    <property type="term" value="F:transaminase activity"/>
    <property type="evidence" value="ECO:0007669"/>
    <property type="project" value="UniProtKB-KW"/>
</dbReference>
<dbReference type="RefSeq" id="WP_067724720.1">
    <property type="nucleotide sequence ID" value="NZ_JABERI010000009.1"/>
</dbReference>
<proteinExistence type="predicted"/>
<evidence type="ECO:0000313" key="2">
    <source>
        <dbReference type="EMBL" id="NNH76133.1"/>
    </source>
</evidence>
<dbReference type="Proteomes" id="UP000569202">
    <property type="component" value="Unassembled WGS sequence"/>
</dbReference>
<evidence type="ECO:0000313" key="4">
    <source>
        <dbReference type="Proteomes" id="UP000291380"/>
    </source>
</evidence>
<accession>A0A7Y2RCH8</accession>
<gene>
    <name evidence="3" type="ORF">E0H85_00075</name>
    <name evidence="2" type="ORF">HLH17_00200</name>
</gene>
<dbReference type="Proteomes" id="UP000291380">
    <property type="component" value="Unassembled WGS sequence"/>
</dbReference>
<keyword evidence="1" id="KW-0732">Signal</keyword>
<reference evidence="2 5" key="2">
    <citation type="submission" date="2020-04" db="EMBL/GenBank/DDBJ databases">
        <title>Acinetobacter Taxon 24.</title>
        <authorList>
            <person name="Nemec A."/>
            <person name="Radolfova-Krizova L."/>
            <person name="Higgins P.G."/>
            <person name="Spanelova P."/>
        </authorList>
    </citation>
    <scope>NUCLEOTIDE SEQUENCE [LARGE SCALE GENOMIC DNA]</scope>
    <source>
        <strain evidence="2 5">ANC 5380</strain>
    </source>
</reference>
<dbReference type="EMBL" id="SJOA01000001">
    <property type="protein sequence ID" value="TCB61957.1"/>
    <property type="molecule type" value="Genomic_DNA"/>
</dbReference>
<evidence type="ECO:0000313" key="3">
    <source>
        <dbReference type="EMBL" id="TCB61957.1"/>
    </source>
</evidence>
<dbReference type="EMBL" id="JABERL010000001">
    <property type="protein sequence ID" value="NNH76133.1"/>
    <property type="molecule type" value="Genomic_DNA"/>
</dbReference>
<feature type="signal peptide" evidence="1">
    <location>
        <begin position="1"/>
        <end position="20"/>
    </location>
</feature>
<evidence type="ECO:0000256" key="1">
    <source>
        <dbReference type="SAM" id="SignalP"/>
    </source>
</evidence>
<comment type="caution">
    <text evidence="3">The sequence shown here is derived from an EMBL/GenBank/DDBJ whole genome shotgun (WGS) entry which is preliminary data.</text>
</comment>
<keyword evidence="3" id="KW-0032">Aminotransferase</keyword>
<name>A0A241VI09_9GAMM</name>
<dbReference type="AlphaFoldDB" id="A0A241VI09"/>
<evidence type="ECO:0000313" key="5">
    <source>
        <dbReference type="Proteomes" id="UP000569202"/>
    </source>
</evidence>
<accession>A0A4R0EQM6</accession>
<keyword evidence="3" id="KW-0808">Transferase</keyword>
<protein>
    <submittedName>
        <fullName evidence="3">Aminotransferase</fullName>
    </submittedName>
</protein>
<sequence>MLKFKTFIFGLILLPCASFATVGGPHNVEFLGYDVKDQKVYLLKHYEDGRGRLPQLYYYQFKNNKQPEKLIQVNSLYINPKTKKIDYDQDSTQFNKDILKIKKRLTPLIAVNKASAKVQIVKKTRVQKSVNSGFDDLITEYQYRYKVTTPQLSSLQHKAVAYKPYLNISQAFKIPQHNKIVVAVKYLGIPFETGYSIEDPVLLTLKK</sequence>
<dbReference type="OrthoDB" id="6656504at2"/>
<reference evidence="3 4" key="1">
    <citation type="submission" date="2019-02" db="EMBL/GenBank/DDBJ databases">
        <title>High diversity of culturable Acinetobacter species in natural soil and water ecosystems.</title>
        <authorList>
            <person name="Radolfova-Krizova L."/>
            <person name="Nemec A."/>
        </authorList>
    </citation>
    <scope>NUCLEOTIDE SEQUENCE [LARGE SCALE GENOMIC DNA]</scope>
    <source>
        <strain evidence="3 4">ANC 4281</strain>
    </source>
</reference>
<organism evidence="3 4">
    <name type="scientific">Acinetobacter terrae</name>
    <dbReference type="NCBI Taxonomy" id="2731247"/>
    <lineage>
        <taxon>Bacteria</taxon>
        <taxon>Pseudomonadati</taxon>
        <taxon>Pseudomonadota</taxon>
        <taxon>Gammaproteobacteria</taxon>
        <taxon>Moraxellales</taxon>
        <taxon>Moraxellaceae</taxon>
        <taxon>Acinetobacter</taxon>
        <taxon>Acinetobacter Taxon 24</taxon>
    </lineage>
</organism>
<feature type="chain" id="PRO_5036032785" evidence="1">
    <location>
        <begin position="21"/>
        <end position="207"/>
    </location>
</feature>
<dbReference type="STRING" id="1977878.B9T23_05840"/>